<protein>
    <submittedName>
        <fullName evidence="1">Uncharacterized protein</fullName>
    </submittedName>
</protein>
<organism evidence="1">
    <name type="scientific">Anguilla anguilla</name>
    <name type="common">European freshwater eel</name>
    <name type="synonym">Muraena anguilla</name>
    <dbReference type="NCBI Taxonomy" id="7936"/>
    <lineage>
        <taxon>Eukaryota</taxon>
        <taxon>Metazoa</taxon>
        <taxon>Chordata</taxon>
        <taxon>Craniata</taxon>
        <taxon>Vertebrata</taxon>
        <taxon>Euteleostomi</taxon>
        <taxon>Actinopterygii</taxon>
        <taxon>Neopterygii</taxon>
        <taxon>Teleostei</taxon>
        <taxon>Anguilliformes</taxon>
        <taxon>Anguillidae</taxon>
        <taxon>Anguilla</taxon>
    </lineage>
</organism>
<dbReference type="EMBL" id="GBXM01066795">
    <property type="protein sequence ID" value="JAH41782.1"/>
    <property type="molecule type" value="Transcribed_RNA"/>
</dbReference>
<reference evidence="1" key="2">
    <citation type="journal article" date="2015" name="Fish Shellfish Immunol.">
        <title>Early steps in the European eel (Anguilla anguilla)-Vibrio vulnificus interaction in the gills: Role of the RtxA13 toxin.</title>
        <authorList>
            <person name="Callol A."/>
            <person name="Pajuelo D."/>
            <person name="Ebbesson L."/>
            <person name="Teles M."/>
            <person name="MacKenzie S."/>
            <person name="Amaro C."/>
        </authorList>
    </citation>
    <scope>NUCLEOTIDE SEQUENCE</scope>
</reference>
<proteinExistence type="predicted"/>
<accession>A0A0E9SKP0</accession>
<evidence type="ECO:0000313" key="1">
    <source>
        <dbReference type="EMBL" id="JAH41782.1"/>
    </source>
</evidence>
<name>A0A0E9SKP0_ANGAN</name>
<reference evidence="1" key="1">
    <citation type="submission" date="2014-11" db="EMBL/GenBank/DDBJ databases">
        <authorList>
            <person name="Amaro Gonzalez C."/>
        </authorList>
    </citation>
    <scope>NUCLEOTIDE SEQUENCE</scope>
</reference>
<sequence length="32" mass="3849">MESAQRNSIFINHSDLQYDAFYRGCKISRNKR</sequence>
<dbReference type="AlphaFoldDB" id="A0A0E9SKP0"/>